<dbReference type="Gene3D" id="3.40.50.300">
    <property type="entry name" value="P-loop containing nucleotide triphosphate hydrolases"/>
    <property type="match status" value="1"/>
</dbReference>
<dbReference type="InterPro" id="IPR005517">
    <property type="entry name" value="Transl_elong_EFG/EF2_IV"/>
</dbReference>
<dbReference type="FunFam" id="3.30.70.870:FF:000001">
    <property type="entry name" value="Elongation factor G"/>
    <property type="match status" value="1"/>
</dbReference>
<dbReference type="CDD" id="cd04091">
    <property type="entry name" value="mtEFG1_II_like"/>
    <property type="match status" value="1"/>
</dbReference>
<dbReference type="Pfam" id="PF00009">
    <property type="entry name" value="GTP_EFTU"/>
    <property type="match status" value="1"/>
</dbReference>
<evidence type="ECO:0000256" key="6">
    <source>
        <dbReference type="ARBA" id="ARBA00023128"/>
    </source>
</evidence>
<keyword evidence="7 8" id="KW-0342">GTP-binding</keyword>
<dbReference type="Gene3D" id="3.30.70.240">
    <property type="match status" value="1"/>
</dbReference>
<dbReference type="GO" id="GO:0003924">
    <property type="term" value="F:GTPase activity"/>
    <property type="evidence" value="ECO:0007669"/>
    <property type="project" value="UniProtKB-UniRule"/>
</dbReference>
<dbReference type="PROSITE" id="PS00301">
    <property type="entry name" value="G_TR_1"/>
    <property type="match status" value="1"/>
</dbReference>
<dbReference type="Pfam" id="PF03764">
    <property type="entry name" value="EFG_IV"/>
    <property type="match status" value="1"/>
</dbReference>
<dbReference type="Gene3D" id="3.30.230.10">
    <property type="match status" value="1"/>
</dbReference>
<dbReference type="PROSITE" id="PS51722">
    <property type="entry name" value="G_TR_2"/>
    <property type="match status" value="1"/>
</dbReference>
<evidence type="ECO:0000256" key="8">
    <source>
        <dbReference type="HAMAP-Rule" id="MF_03061"/>
    </source>
</evidence>
<dbReference type="Gene3D" id="2.40.30.10">
    <property type="entry name" value="Translation factors"/>
    <property type="match status" value="1"/>
</dbReference>
<dbReference type="NCBIfam" id="TIGR00484">
    <property type="entry name" value="EF-G"/>
    <property type="match status" value="1"/>
</dbReference>
<dbReference type="InterPro" id="IPR031157">
    <property type="entry name" value="G_TR_CS"/>
</dbReference>
<protein>
    <recommendedName>
        <fullName evidence="8">Elongation factor G, mitochondrial</fullName>
        <shortName evidence="8">EF-Gmt</shortName>
    </recommendedName>
    <alternativeName>
        <fullName evidence="8">Elongation factor G 1, mitochondrial</fullName>
        <shortName evidence="8">mEF-G 1</shortName>
    </alternativeName>
    <alternativeName>
        <fullName evidence="8">Elongation factor G1</fullName>
    </alternativeName>
</protein>
<dbReference type="HAMAP" id="MF_00054_B">
    <property type="entry name" value="EF_G_EF_2_B"/>
    <property type="match status" value="1"/>
</dbReference>
<dbReference type="GO" id="GO:0005525">
    <property type="term" value="F:GTP binding"/>
    <property type="evidence" value="ECO:0007669"/>
    <property type="project" value="UniProtKB-UniRule"/>
</dbReference>
<dbReference type="SUPFAM" id="SSF50447">
    <property type="entry name" value="Translation proteins"/>
    <property type="match status" value="1"/>
</dbReference>
<comment type="similarity">
    <text evidence="8">Belongs to the GTP-binding elongation factor family. EF-G/EF-2 subfamily.</text>
</comment>
<dbReference type="InterPro" id="IPR020568">
    <property type="entry name" value="Ribosomal_Su5_D2-typ_SF"/>
</dbReference>
<evidence type="ECO:0000256" key="5">
    <source>
        <dbReference type="ARBA" id="ARBA00022917"/>
    </source>
</evidence>
<dbReference type="PRINTS" id="PR00315">
    <property type="entry name" value="ELONGATNFCT"/>
</dbReference>
<evidence type="ECO:0000256" key="3">
    <source>
        <dbReference type="ARBA" id="ARBA00022741"/>
    </source>
</evidence>
<sequence length="736" mass="81682">MTSFITSRLAGIVGQRGLATSRFLNTSGSIRNYSTGVSNLSKLRNIGISAHIDSGKTTLTERILYYTGRIKEIHEVRGKDGVGAKMDSMDLEREKGITIQSAATYCKWGENHINIIDTPGHVDFTIEVERALRVLDGAVLVMCGVSGVQSQTITVDRQMRRYNVPRVVMINKLDRVGANPWNVINQLRKKLNLNAAAVQIPIGLENNLEGVCDLVKDKAYLFGEKGSAVDVQEIPSALEAQFKEKKIELIETVANVDDQLGEWMIENDFPNQLPEPAILEAAIRRACIARTFVPVFMGSAFKNTGVQPLLDGVISYLPSPPERKTIAIDTSNKDKEVEVELVQDPKKPFVGLAFKLEEGRFGQLTYMRVYQGTLKRGDMIKNVNLGKTIKVPRLVRMHSAEMEEVQEVGPGEICAMFGVDCFSGNTFTAQNLNYTMTSMHVPEPVMSLSIQPKGKDGQNNFSKALSKFQKEDPTFRVKTDMESGQIIISGMGELHLEIYIERIKREYGVECTVGKPLVAYRETIQAKGDYNYTHKKQSGGQGQYAKMIGYIEPIEGMENEFINDVIGTSIPPNYTEAIRKGFKECTDKGPLIGHPICGIRFVVNDGATHSVDSSELAFKIATAGAFREGFADASPMILEPIMKVEISIPSEFQGTVISGVNRRKGAIVNTSSVGESLTLECEVPLNNMFGYSTELRSMTQGKGEFTMEYLKHTPVSRELFNQLIEEHEKKLAEERK</sequence>
<dbReference type="SUPFAM" id="SSF54211">
    <property type="entry name" value="Ribosomal protein S5 domain 2-like"/>
    <property type="match status" value="1"/>
</dbReference>
<dbReference type="GO" id="GO:0070125">
    <property type="term" value="P:mitochondrial translational elongation"/>
    <property type="evidence" value="ECO:0007669"/>
    <property type="project" value="UniProtKB-UniRule"/>
</dbReference>
<dbReference type="EMBL" id="AJWJ01000009">
    <property type="protein sequence ID" value="KAF2078183.1"/>
    <property type="molecule type" value="Genomic_DNA"/>
</dbReference>
<dbReference type="InterPro" id="IPR014721">
    <property type="entry name" value="Ribsml_uS5_D2-typ_fold_subgr"/>
</dbReference>
<dbReference type="InterPro" id="IPR000640">
    <property type="entry name" value="EFG_V-like"/>
</dbReference>
<dbReference type="InterPro" id="IPR035649">
    <property type="entry name" value="EFG_V"/>
</dbReference>
<evidence type="ECO:0000256" key="7">
    <source>
        <dbReference type="ARBA" id="ARBA00023134"/>
    </source>
</evidence>
<dbReference type="InterPro" id="IPR035647">
    <property type="entry name" value="EFG_III/V"/>
</dbReference>
<dbReference type="InterPro" id="IPR041095">
    <property type="entry name" value="EFG_II"/>
</dbReference>
<name>A0A8J4PZN4_9MYCE</name>
<comment type="pathway">
    <text evidence="8">Protein biosynthesis; polypeptide chain elongation.</text>
</comment>
<comment type="function">
    <text evidence="8">Mitochondrial GTPase that catalyzes the GTP-dependent ribosomal translocation step during translation elongation. During this step, the ribosome changes from the pre-translocational (PRE) to the post-translocational (POST) state as the newly formed A-site-bound peptidyl-tRNA and P-site-bound deacylated tRNA move to the P and E sites, respectively. Catalyzes the coordinated movement of the two tRNA molecules, the mRNA and conformational changes in the ribosome.</text>
</comment>
<dbReference type="UniPathway" id="UPA00345"/>
<dbReference type="InterPro" id="IPR000795">
    <property type="entry name" value="T_Tr_GTP-bd_dom"/>
</dbReference>
<evidence type="ECO:0000256" key="1">
    <source>
        <dbReference type="ARBA" id="ARBA00004173"/>
    </source>
</evidence>
<dbReference type="FunFam" id="3.40.50.300:FF:000514">
    <property type="entry name" value="Ribosome-releasing factor 2, mitochondrial"/>
    <property type="match status" value="1"/>
</dbReference>
<reference evidence="10" key="1">
    <citation type="submission" date="2020-01" db="EMBL/GenBank/DDBJ databases">
        <title>Development of genomics and gene disruption for Polysphondylium violaceum indicates a role for the polyketide synthase stlB in stalk morphogenesis.</title>
        <authorList>
            <person name="Narita B."/>
            <person name="Kawabe Y."/>
            <person name="Kin K."/>
            <person name="Saito T."/>
            <person name="Gibbs R."/>
            <person name="Kuspa A."/>
            <person name="Muzny D."/>
            <person name="Queller D."/>
            <person name="Richards S."/>
            <person name="Strassman J."/>
            <person name="Sucgang R."/>
            <person name="Worley K."/>
            <person name="Schaap P."/>
        </authorList>
    </citation>
    <scope>NUCLEOTIDE SEQUENCE</scope>
    <source>
        <strain evidence="10">QSvi11</strain>
    </source>
</reference>
<dbReference type="FunFam" id="3.30.70.240:FF:000001">
    <property type="entry name" value="Elongation factor G"/>
    <property type="match status" value="1"/>
</dbReference>
<evidence type="ECO:0000313" key="11">
    <source>
        <dbReference type="Proteomes" id="UP000695562"/>
    </source>
</evidence>
<dbReference type="SUPFAM" id="SSF54980">
    <property type="entry name" value="EF-G C-terminal domain-like"/>
    <property type="match status" value="2"/>
</dbReference>
<dbReference type="Proteomes" id="UP000695562">
    <property type="component" value="Unassembled WGS sequence"/>
</dbReference>
<dbReference type="NCBIfam" id="TIGR00231">
    <property type="entry name" value="small_GTP"/>
    <property type="match status" value="1"/>
</dbReference>
<dbReference type="InterPro" id="IPR009022">
    <property type="entry name" value="EFG_III"/>
</dbReference>
<dbReference type="InterPro" id="IPR047872">
    <property type="entry name" value="EFG_IV"/>
</dbReference>
<keyword evidence="6 8" id="KW-0496">Mitochondrion</keyword>
<dbReference type="NCBIfam" id="NF009381">
    <property type="entry name" value="PRK12740.1-5"/>
    <property type="match status" value="1"/>
</dbReference>
<dbReference type="InterPro" id="IPR004161">
    <property type="entry name" value="EFTu-like_2"/>
</dbReference>
<dbReference type="Pfam" id="PF00679">
    <property type="entry name" value="EFG_C"/>
    <property type="match status" value="1"/>
</dbReference>
<dbReference type="SUPFAM" id="SSF52540">
    <property type="entry name" value="P-loop containing nucleoside triphosphate hydrolases"/>
    <property type="match status" value="1"/>
</dbReference>
<dbReference type="Pfam" id="PF03144">
    <property type="entry name" value="GTP_EFTU_D2"/>
    <property type="match status" value="1"/>
</dbReference>
<dbReference type="OrthoDB" id="198619at2759"/>
<dbReference type="Gene3D" id="3.30.70.870">
    <property type="entry name" value="Elongation Factor G (Translational Gtpase), domain 3"/>
    <property type="match status" value="1"/>
</dbReference>
<evidence type="ECO:0000256" key="4">
    <source>
        <dbReference type="ARBA" id="ARBA00022768"/>
    </source>
</evidence>
<gene>
    <name evidence="10" type="ORF">CYY_000473</name>
</gene>
<dbReference type="FunFam" id="3.30.230.10:FF:000003">
    <property type="entry name" value="Elongation factor G"/>
    <property type="match status" value="1"/>
</dbReference>
<feature type="domain" description="Tr-type G" evidence="9">
    <location>
        <begin position="41"/>
        <end position="321"/>
    </location>
</feature>
<dbReference type="CDD" id="cd04097">
    <property type="entry name" value="mtEFG1_C"/>
    <property type="match status" value="1"/>
</dbReference>
<comment type="caution">
    <text evidence="10">The sequence shown here is derived from an EMBL/GenBank/DDBJ whole genome shotgun (WGS) entry which is preliminary data.</text>
</comment>
<dbReference type="Pfam" id="PF14492">
    <property type="entry name" value="EFG_III"/>
    <property type="match status" value="1"/>
</dbReference>
<comment type="subcellular location">
    <subcellularLocation>
        <location evidence="1 8">Mitochondrion</location>
    </subcellularLocation>
</comment>
<dbReference type="SMART" id="SM00889">
    <property type="entry name" value="EFG_IV"/>
    <property type="match status" value="1"/>
</dbReference>
<comment type="similarity">
    <text evidence="2">Belongs to the TRAFAC class translation factor GTPase superfamily. Classic translation factor GTPase family. EF-G/EF-2 subfamily.</text>
</comment>
<evidence type="ECO:0000313" key="10">
    <source>
        <dbReference type="EMBL" id="KAF2078183.1"/>
    </source>
</evidence>
<dbReference type="CDD" id="cd01886">
    <property type="entry name" value="EF-G"/>
    <property type="match status" value="1"/>
</dbReference>
<keyword evidence="11" id="KW-1185">Reference proteome</keyword>
<dbReference type="GO" id="GO:0003746">
    <property type="term" value="F:translation elongation factor activity"/>
    <property type="evidence" value="ECO:0007669"/>
    <property type="project" value="UniProtKB-UniRule"/>
</dbReference>
<keyword evidence="5 8" id="KW-0648">Protein biosynthesis</keyword>
<proteinExistence type="inferred from homology"/>
<dbReference type="InterPro" id="IPR005225">
    <property type="entry name" value="Small_GTP-bd"/>
</dbReference>
<feature type="binding site" evidence="8">
    <location>
        <begin position="50"/>
        <end position="57"/>
    </location>
    <ligand>
        <name>GTP</name>
        <dbReference type="ChEBI" id="CHEBI:37565"/>
    </ligand>
</feature>
<evidence type="ECO:0000259" key="9">
    <source>
        <dbReference type="PROSITE" id="PS51722"/>
    </source>
</evidence>
<dbReference type="SMART" id="SM00838">
    <property type="entry name" value="EFG_C"/>
    <property type="match status" value="1"/>
</dbReference>
<dbReference type="PANTHER" id="PTHR43636">
    <property type="entry name" value="ELONGATION FACTOR G, MITOCHONDRIAL"/>
    <property type="match status" value="1"/>
</dbReference>
<feature type="binding site" evidence="8">
    <location>
        <begin position="117"/>
        <end position="121"/>
    </location>
    <ligand>
        <name>GTP</name>
        <dbReference type="ChEBI" id="CHEBI:37565"/>
    </ligand>
</feature>
<feature type="binding site" evidence="8">
    <location>
        <begin position="171"/>
        <end position="174"/>
    </location>
    <ligand>
        <name>GTP</name>
        <dbReference type="ChEBI" id="CHEBI:37565"/>
    </ligand>
</feature>
<keyword evidence="4 8" id="KW-0251">Elongation factor</keyword>
<dbReference type="GO" id="GO:0005759">
    <property type="term" value="C:mitochondrial matrix"/>
    <property type="evidence" value="ECO:0007669"/>
    <property type="project" value="UniProtKB-ARBA"/>
</dbReference>
<dbReference type="CDD" id="cd16262">
    <property type="entry name" value="EFG_III"/>
    <property type="match status" value="1"/>
</dbReference>
<dbReference type="InterPro" id="IPR004540">
    <property type="entry name" value="Transl_elong_EFG/EF2"/>
</dbReference>
<dbReference type="InterPro" id="IPR009000">
    <property type="entry name" value="Transl_B-barrel_sf"/>
</dbReference>
<dbReference type="PANTHER" id="PTHR43636:SF2">
    <property type="entry name" value="ELONGATION FACTOR G, MITOCHONDRIAL"/>
    <property type="match status" value="1"/>
</dbReference>
<organism evidence="10 11">
    <name type="scientific">Polysphondylium violaceum</name>
    <dbReference type="NCBI Taxonomy" id="133409"/>
    <lineage>
        <taxon>Eukaryota</taxon>
        <taxon>Amoebozoa</taxon>
        <taxon>Evosea</taxon>
        <taxon>Eumycetozoa</taxon>
        <taxon>Dictyostelia</taxon>
        <taxon>Dictyosteliales</taxon>
        <taxon>Dictyosteliaceae</taxon>
        <taxon>Polysphondylium</taxon>
    </lineage>
</organism>
<dbReference type="InterPro" id="IPR027417">
    <property type="entry name" value="P-loop_NTPase"/>
</dbReference>
<accession>A0A8J4PZN4</accession>
<dbReference type="CDD" id="cd01434">
    <property type="entry name" value="EFG_mtEFG1_IV"/>
    <property type="match status" value="1"/>
</dbReference>
<dbReference type="FunFam" id="2.40.30.10:FF:000022">
    <property type="entry name" value="Elongation factor G, mitochondrial"/>
    <property type="match status" value="1"/>
</dbReference>
<keyword evidence="3 8" id="KW-0547">Nucleotide-binding</keyword>
<evidence type="ECO:0000256" key="2">
    <source>
        <dbReference type="ARBA" id="ARBA00005870"/>
    </source>
</evidence>
<dbReference type="AlphaFoldDB" id="A0A8J4PZN4"/>